<organism evidence="2">
    <name type="scientific">uncultured Caudovirales phage</name>
    <dbReference type="NCBI Taxonomy" id="2100421"/>
    <lineage>
        <taxon>Viruses</taxon>
        <taxon>Duplodnaviria</taxon>
        <taxon>Heunggongvirae</taxon>
        <taxon>Uroviricota</taxon>
        <taxon>Caudoviricetes</taxon>
        <taxon>Peduoviridae</taxon>
        <taxon>Maltschvirus</taxon>
        <taxon>Maltschvirus maltsch</taxon>
    </lineage>
</organism>
<evidence type="ECO:0000259" key="1">
    <source>
        <dbReference type="Pfam" id="PF17338"/>
    </source>
</evidence>
<feature type="domain" description="Gene product 88" evidence="1">
    <location>
        <begin position="3"/>
        <end position="227"/>
    </location>
</feature>
<reference evidence="2" key="1">
    <citation type="submission" date="2020-04" db="EMBL/GenBank/DDBJ databases">
        <authorList>
            <person name="Chiriac C."/>
            <person name="Salcher M."/>
            <person name="Ghai R."/>
            <person name="Kavagutti S V."/>
        </authorList>
    </citation>
    <scope>NUCLEOTIDE SEQUENCE</scope>
</reference>
<name>A0A6J5P5M9_9CAUD</name>
<accession>A0A6J5P5M9</accession>
<protein>
    <submittedName>
        <fullName evidence="2">Gene 88 protein</fullName>
    </submittedName>
</protein>
<evidence type="ECO:0000313" key="2">
    <source>
        <dbReference type="EMBL" id="CAB4164711.1"/>
    </source>
</evidence>
<proteinExistence type="predicted"/>
<gene>
    <name evidence="2" type="ORF">UFOVP828_82</name>
</gene>
<dbReference type="InterPro" id="IPR020290">
    <property type="entry name" value="Gp88"/>
</dbReference>
<dbReference type="Pfam" id="PF17338">
    <property type="entry name" value="GP88"/>
    <property type="match status" value="1"/>
</dbReference>
<sequence length="240" mass="27098">MNKLKRSHDRKVTNLVNNAGNGSLIQNTFGLPAGKNYSCPGATSICEKVCYAGKLEKLYKAVKANLLHNWELLKDANYTQMYVLLDDMIKDFVKDCDKRNAEKLFRIHWDGDFFNDTYTNAWYSVIKDNPDIKFWVYTRVMSASLILKDLPNLSLYYSTDSDNTDNAKVLSVDHGIKLAYLADTFAMGKEQLLNLVNAKGIPCPENNKKIKLIDKDGSACVKCSQCVVGRNNILFSATKK</sequence>
<dbReference type="EMBL" id="LR796766">
    <property type="protein sequence ID" value="CAB4164711.1"/>
    <property type="molecule type" value="Genomic_DNA"/>
</dbReference>